<keyword evidence="10" id="KW-0479">Metal-binding</keyword>
<dbReference type="InterPro" id="IPR055152">
    <property type="entry name" value="Transketolase-like_C_2"/>
</dbReference>
<comment type="cofactor">
    <cofactor evidence="10">
        <name>Mg(2+)</name>
        <dbReference type="ChEBI" id="CHEBI:18420"/>
    </cofactor>
</comment>
<dbReference type="InterPro" id="IPR041621">
    <property type="entry name" value="PDH_E1_M"/>
</dbReference>
<dbReference type="PIRSF" id="PIRSF000156">
    <property type="entry name" value="Pyruvate_dh_E1"/>
    <property type="match status" value="1"/>
</dbReference>
<dbReference type="GO" id="GO:0046872">
    <property type="term" value="F:metal ion binding"/>
    <property type="evidence" value="ECO:0007669"/>
    <property type="project" value="UniProtKB-KW"/>
</dbReference>
<evidence type="ECO:0000256" key="9">
    <source>
        <dbReference type="PIRNR" id="PIRNR000156"/>
    </source>
</evidence>
<dbReference type="FunFam" id="3.40.50.970:FF:000011">
    <property type="entry name" value="Pyruvate dehydrogenase E1 component"/>
    <property type="match status" value="1"/>
</dbReference>
<dbReference type="PANTHER" id="PTHR43825">
    <property type="entry name" value="PYRUVATE DEHYDROGENASE E1 COMPONENT"/>
    <property type="match status" value="1"/>
</dbReference>
<dbReference type="NCBIfam" id="TIGR00759">
    <property type="entry name" value="aceE"/>
    <property type="match status" value="1"/>
</dbReference>
<comment type="function">
    <text evidence="2 9">Component of the pyruvate dehydrogenase (PDH) complex, that catalyzes the overall conversion of pyruvate to acetyl-CoA and CO(2).</text>
</comment>
<dbReference type="Pfam" id="PF22613">
    <property type="entry name" value="Transketolase_C_1"/>
    <property type="match status" value="1"/>
</dbReference>
<dbReference type="SUPFAM" id="SSF52518">
    <property type="entry name" value="Thiamin diphosphate-binding fold (THDP-binding)"/>
    <property type="match status" value="2"/>
</dbReference>
<feature type="domain" description="Pyruvate dehydrogenase E1 component middle" evidence="12">
    <location>
        <begin position="478"/>
        <end position="701"/>
    </location>
</feature>
<evidence type="ECO:0000259" key="12">
    <source>
        <dbReference type="Pfam" id="PF17831"/>
    </source>
</evidence>
<evidence type="ECO:0000259" key="11">
    <source>
        <dbReference type="Pfam" id="PF00456"/>
    </source>
</evidence>
<organism evidence="14 15">
    <name type="scientific">Salegentibacter echinorum</name>
    <dbReference type="NCBI Taxonomy" id="1073325"/>
    <lineage>
        <taxon>Bacteria</taxon>
        <taxon>Pseudomonadati</taxon>
        <taxon>Bacteroidota</taxon>
        <taxon>Flavobacteriia</taxon>
        <taxon>Flavobacteriales</taxon>
        <taxon>Flavobacteriaceae</taxon>
        <taxon>Salegentibacter</taxon>
    </lineage>
</organism>
<dbReference type="RefSeq" id="WP_072881578.1">
    <property type="nucleotide sequence ID" value="NZ_FQVT01000020.1"/>
</dbReference>
<feature type="domain" description="Transketolase N-terminal" evidence="11">
    <location>
        <begin position="82"/>
        <end position="303"/>
    </location>
</feature>
<comment type="catalytic activity">
    <reaction evidence="8 9">
        <text>N(6)-[(R)-lipoyl]-L-lysyl-[protein] + pyruvate + H(+) = N(6)-[(R)-S(8)-acetyldihydrolipoyl]-L-lysyl-[protein] + CO2</text>
        <dbReference type="Rhea" id="RHEA:19189"/>
        <dbReference type="Rhea" id="RHEA-COMP:10474"/>
        <dbReference type="Rhea" id="RHEA-COMP:10478"/>
        <dbReference type="ChEBI" id="CHEBI:15361"/>
        <dbReference type="ChEBI" id="CHEBI:15378"/>
        <dbReference type="ChEBI" id="CHEBI:16526"/>
        <dbReference type="ChEBI" id="CHEBI:83099"/>
        <dbReference type="ChEBI" id="CHEBI:83111"/>
        <dbReference type="EC" id="1.2.4.1"/>
    </reaction>
</comment>
<dbReference type="InterPro" id="IPR029061">
    <property type="entry name" value="THDP-binding"/>
</dbReference>
<sequence>MSAEKKPSNNTETEIENKEWLASFRWILKHESNERAAQLLEILQDEAHKKGVSTSFHLKTPYTNTITPKEEVAYPGNLDIERNLMGYIRWNAMAMVARTNKRHAGLGGHISTYASISNLWEVGFNHFFKVDKNGKADNIYFQGHASPGIYSRAFLEGRLSEENLDNFRREVHSEKGLTSYPHPRLMPNFWNHPTVSMGLGPIQAIYQARFNKYLYQRGLIEKNEQKVWAFIGDGEMDETEARGAINIASRDKLDNLIFVVDCNLQRLDGPVRGNHKIIQELEGLFRGAGWNVLKVLWGGDWDPIFKKDKNNKLLQKLNKLTDGQLQKYAFEDGDYMKEDLFGDDEDLKKLVKNMSGEELKKLRRGGHDEVKIYNAYKKAVEHKGSPSIILAQTIKGYGQGDAGEGSNVSHQTKKMDKKELKHFRDYFDVPISDDDLEEIPFLKPEKDSEELKYLKKHRKDLGGFIPQREDNSKALEEPDEKIFEKFLKGSGDSEAATTSVLVQLLSKLLKDEKIGKLIAPIIPDESRTFGMESLFRQAGIYAPEGQKYEPVDQDSLLYYKEAKDGAILEEGITEAGCMSEFIAAGTAYLNQGINIIPFYFFYAMFGFQRTADLMWAAADAGAKGFLIGGISGRTSLPGEGLQHQDGNSHLYALTFPNIKAYDPAFAYEMAVIIQAGIKEMYVDKENICYYITAINDTYKMPKMPKNAKEGVLKGMYKFKKAPGKAADKQVHLLGSGAIMQEVIKAAEILEKDYKLQVTIWSVTSYKALYDNAIDTERENRIKSQLNPENNYIQECFKDEKGVFLAASDYVKALPEAVAKWFPKRLTTLGTDGFGRSDTREELRGFFEVNAQHIAYAALYELAAEGKIESKKLKKAAKDFKIEAKKANPRTS</sequence>
<evidence type="ECO:0000256" key="5">
    <source>
        <dbReference type="ARBA" id="ARBA00023002"/>
    </source>
</evidence>
<dbReference type="Pfam" id="PF17831">
    <property type="entry name" value="PDH_E1_M"/>
    <property type="match status" value="1"/>
</dbReference>
<evidence type="ECO:0000313" key="14">
    <source>
        <dbReference type="EMBL" id="SHG64149.1"/>
    </source>
</evidence>
<dbReference type="GO" id="GO:0004739">
    <property type="term" value="F:pyruvate dehydrogenase (acetyl-transferring) activity"/>
    <property type="evidence" value="ECO:0007669"/>
    <property type="project" value="UniProtKB-EC"/>
</dbReference>
<accession>A0A1M5LHJ1</accession>
<dbReference type="Pfam" id="PF00456">
    <property type="entry name" value="Transketolase_N"/>
    <property type="match status" value="1"/>
</dbReference>
<feature type="binding site" evidence="10">
    <location>
        <position position="265"/>
    </location>
    <ligand>
        <name>Mg(2+)</name>
        <dbReference type="ChEBI" id="CHEBI:18420"/>
    </ligand>
</feature>
<evidence type="ECO:0000256" key="8">
    <source>
        <dbReference type="ARBA" id="ARBA00051231"/>
    </source>
</evidence>
<evidence type="ECO:0000256" key="10">
    <source>
        <dbReference type="PIRSR" id="PIRSR000156-1"/>
    </source>
</evidence>
<dbReference type="Gene3D" id="3.40.50.920">
    <property type="match status" value="1"/>
</dbReference>
<evidence type="ECO:0000313" key="15">
    <source>
        <dbReference type="Proteomes" id="UP000183945"/>
    </source>
</evidence>
<evidence type="ECO:0000259" key="13">
    <source>
        <dbReference type="Pfam" id="PF22613"/>
    </source>
</evidence>
<keyword evidence="15" id="KW-1185">Reference proteome</keyword>
<evidence type="ECO:0000256" key="1">
    <source>
        <dbReference type="ARBA" id="ARBA00001964"/>
    </source>
</evidence>
<dbReference type="InterPro" id="IPR035807">
    <property type="entry name" value="PDC_E1_N"/>
</dbReference>
<dbReference type="SUPFAM" id="SSF52922">
    <property type="entry name" value="TK C-terminal domain-like"/>
    <property type="match status" value="1"/>
</dbReference>
<feature type="binding site" evidence="10">
    <location>
        <position position="233"/>
    </location>
    <ligand>
        <name>Mg(2+)</name>
        <dbReference type="ChEBI" id="CHEBI:18420"/>
    </ligand>
</feature>
<dbReference type="AlphaFoldDB" id="A0A1M5LHJ1"/>
<keyword evidence="5 9" id="KW-0560">Oxidoreductase</keyword>
<reference evidence="15" key="1">
    <citation type="submission" date="2016-11" db="EMBL/GenBank/DDBJ databases">
        <authorList>
            <person name="Varghese N."/>
            <person name="Submissions S."/>
        </authorList>
    </citation>
    <scope>NUCLEOTIDE SEQUENCE [LARGE SCALE GENOMIC DNA]</scope>
    <source>
        <strain evidence="15">DSM 24579</strain>
    </source>
</reference>
<evidence type="ECO:0000256" key="4">
    <source>
        <dbReference type="ARBA" id="ARBA00017172"/>
    </source>
</evidence>
<dbReference type="EC" id="1.2.4.1" evidence="3 9"/>
<gene>
    <name evidence="14" type="ORF">SAMN05444483_1202</name>
</gene>
<proteinExistence type="predicted"/>
<evidence type="ECO:0000256" key="3">
    <source>
        <dbReference type="ARBA" id="ARBA00012281"/>
    </source>
</evidence>
<dbReference type="Gene3D" id="3.40.50.970">
    <property type="match status" value="2"/>
</dbReference>
<dbReference type="InterPro" id="IPR009014">
    <property type="entry name" value="Transketo_C/PFOR_II"/>
</dbReference>
<dbReference type="PANTHER" id="PTHR43825:SF3">
    <property type="entry name" value="PYRUVATE DEHYDROGENASE E1 COMPONENT"/>
    <property type="match status" value="1"/>
</dbReference>
<dbReference type="CDD" id="cd02017">
    <property type="entry name" value="TPP_E1_EcPDC_like"/>
    <property type="match status" value="1"/>
</dbReference>
<dbReference type="InterPro" id="IPR051157">
    <property type="entry name" value="PDH/Transketolase"/>
</dbReference>
<name>A0A1M5LHJ1_SALEC</name>
<keyword evidence="7 9" id="KW-0670">Pyruvate</keyword>
<evidence type="ECO:0000256" key="2">
    <source>
        <dbReference type="ARBA" id="ARBA00003157"/>
    </source>
</evidence>
<evidence type="ECO:0000256" key="6">
    <source>
        <dbReference type="ARBA" id="ARBA00023052"/>
    </source>
</evidence>
<dbReference type="EMBL" id="FQVT01000020">
    <property type="protein sequence ID" value="SHG64149.1"/>
    <property type="molecule type" value="Genomic_DNA"/>
</dbReference>
<protein>
    <recommendedName>
        <fullName evidence="4 9">Pyruvate dehydrogenase E1 component</fullName>
        <ecNumber evidence="3 9">1.2.4.1</ecNumber>
    </recommendedName>
</protein>
<feature type="domain" description="Transketolase-like C-terminal" evidence="13">
    <location>
        <begin position="714"/>
        <end position="848"/>
    </location>
</feature>
<dbReference type="InterPro" id="IPR005474">
    <property type="entry name" value="Transketolase_N"/>
</dbReference>
<evidence type="ECO:0000256" key="7">
    <source>
        <dbReference type="ARBA" id="ARBA00023317"/>
    </source>
</evidence>
<keyword evidence="6 9" id="KW-0786">Thiamine pyrophosphate</keyword>
<dbReference type="InterPro" id="IPR004660">
    <property type="entry name" value="PDH_E1"/>
</dbReference>
<dbReference type="OrthoDB" id="8732661at2"/>
<keyword evidence="10" id="KW-0460">Magnesium</keyword>
<dbReference type="Proteomes" id="UP000183945">
    <property type="component" value="Unassembled WGS sequence"/>
</dbReference>
<feature type="binding site" evidence="10">
    <location>
        <position position="263"/>
    </location>
    <ligand>
        <name>Mg(2+)</name>
        <dbReference type="ChEBI" id="CHEBI:18420"/>
    </ligand>
</feature>
<comment type="cofactor">
    <cofactor evidence="1 9">
        <name>thiamine diphosphate</name>
        <dbReference type="ChEBI" id="CHEBI:58937"/>
    </cofactor>
</comment>
<dbReference type="STRING" id="1073325.SAMN05444483_1202"/>